<name>A0A9D4PZZ0_RHISA</name>
<sequence>MHNFHTDLLEWGNTPRDDVLKPPKQRLRERQTRTLLPVPSSHLEHLTVPSSMVHGRLRDIRRKQRVYNRGARDLPPLSRGQEVTTYNTITRSWSPAVFLRPADKPRSAVMETEDGREICRTREHVRIMPPEEATATFHRIKKPQDLHKPYAAAQGNDANIAGTPQAERLRLVVGPERGRCSRAAPA</sequence>
<organism evidence="1 2">
    <name type="scientific">Rhipicephalus sanguineus</name>
    <name type="common">Brown dog tick</name>
    <name type="synonym">Ixodes sanguineus</name>
    <dbReference type="NCBI Taxonomy" id="34632"/>
    <lineage>
        <taxon>Eukaryota</taxon>
        <taxon>Metazoa</taxon>
        <taxon>Ecdysozoa</taxon>
        <taxon>Arthropoda</taxon>
        <taxon>Chelicerata</taxon>
        <taxon>Arachnida</taxon>
        <taxon>Acari</taxon>
        <taxon>Parasitiformes</taxon>
        <taxon>Ixodida</taxon>
        <taxon>Ixodoidea</taxon>
        <taxon>Ixodidae</taxon>
        <taxon>Rhipicephalinae</taxon>
        <taxon>Rhipicephalus</taxon>
        <taxon>Rhipicephalus</taxon>
    </lineage>
</organism>
<dbReference type="PANTHER" id="PTHR33244">
    <property type="entry name" value="INTEGRASE CATALYTIC DOMAIN-CONTAINING PROTEIN-RELATED"/>
    <property type="match status" value="1"/>
</dbReference>
<reference evidence="1" key="2">
    <citation type="submission" date="2021-09" db="EMBL/GenBank/DDBJ databases">
        <authorList>
            <person name="Jia N."/>
            <person name="Wang J."/>
            <person name="Shi W."/>
            <person name="Du L."/>
            <person name="Sun Y."/>
            <person name="Zhan W."/>
            <person name="Jiang J."/>
            <person name="Wang Q."/>
            <person name="Zhang B."/>
            <person name="Ji P."/>
            <person name="Sakyi L.B."/>
            <person name="Cui X."/>
            <person name="Yuan T."/>
            <person name="Jiang B."/>
            <person name="Yang W."/>
            <person name="Lam T.T.-Y."/>
            <person name="Chang Q."/>
            <person name="Ding S."/>
            <person name="Wang X."/>
            <person name="Zhu J."/>
            <person name="Ruan X."/>
            <person name="Zhao L."/>
            <person name="Wei J."/>
            <person name="Que T."/>
            <person name="Du C."/>
            <person name="Cheng J."/>
            <person name="Dai P."/>
            <person name="Han X."/>
            <person name="Huang E."/>
            <person name="Gao Y."/>
            <person name="Liu J."/>
            <person name="Shao H."/>
            <person name="Ye R."/>
            <person name="Li L."/>
            <person name="Wei W."/>
            <person name="Wang X."/>
            <person name="Wang C."/>
            <person name="Huo Q."/>
            <person name="Li W."/>
            <person name="Guo W."/>
            <person name="Chen H."/>
            <person name="Chen S."/>
            <person name="Zhou L."/>
            <person name="Zhou L."/>
            <person name="Ni X."/>
            <person name="Tian J."/>
            <person name="Zhou Y."/>
            <person name="Sheng Y."/>
            <person name="Liu T."/>
            <person name="Pan Y."/>
            <person name="Xia L."/>
            <person name="Li J."/>
            <person name="Zhao F."/>
            <person name="Cao W."/>
        </authorList>
    </citation>
    <scope>NUCLEOTIDE SEQUENCE</scope>
    <source>
        <strain evidence="1">Rsan-2018</strain>
        <tissue evidence="1">Larvae</tissue>
    </source>
</reference>
<evidence type="ECO:0000313" key="2">
    <source>
        <dbReference type="Proteomes" id="UP000821837"/>
    </source>
</evidence>
<dbReference type="PANTHER" id="PTHR33244:SF3">
    <property type="entry name" value="PEPTIDASE A2 DOMAIN-CONTAINING PROTEIN"/>
    <property type="match status" value="1"/>
</dbReference>
<accession>A0A9D4PZZ0</accession>
<protein>
    <submittedName>
        <fullName evidence="1">Uncharacterized protein</fullName>
    </submittedName>
</protein>
<reference evidence="1" key="1">
    <citation type="journal article" date="2020" name="Cell">
        <title>Large-Scale Comparative Analyses of Tick Genomes Elucidate Their Genetic Diversity and Vector Capacities.</title>
        <authorList>
            <consortium name="Tick Genome and Microbiome Consortium (TIGMIC)"/>
            <person name="Jia N."/>
            <person name="Wang J."/>
            <person name="Shi W."/>
            <person name="Du L."/>
            <person name="Sun Y."/>
            <person name="Zhan W."/>
            <person name="Jiang J.F."/>
            <person name="Wang Q."/>
            <person name="Zhang B."/>
            <person name="Ji P."/>
            <person name="Bell-Sakyi L."/>
            <person name="Cui X.M."/>
            <person name="Yuan T.T."/>
            <person name="Jiang B.G."/>
            <person name="Yang W.F."/>
            <person name="Lam T.T."/>
            <person name="Chang Q.C."/>
            <person name="Ding S.J."/>
            <person name="Wang X.J."/>
            <person name="Zhu J.G."/>
            <person name="Ruan X.D."/>
            <person name="Zhao L."/>
            <person name="Wei J.T."/>
            <person name="Ye R.Z."/>
            <person name="Que T.C."/>
            <person name="Du C.H."/>
            <person name="Zhou Y.H."/>
            <person name="Cheng J.X."/>
            <person name="Dai P.F."/>
            <person name="Guo W.B."/>
            <person name="Han X.H."/>
            <person name="Huang E.J."/>
            <person name="Li L.F."/>
            <person name="Wei W."/>
            <person name="Gao Y.C."/>
            <person name="Liu J.Z."/>
            <person name="Shao H.Z."/>
            <person name="Wang X."/>
            <person name="Wang C.C."/>
            <person name="Yang T.C."/>
            <person name="Huo Q.B."/>
            <person name="Li W."/>
            <person name="Chen H.Y."/>
            <person name="Chen S.E."/>
            <person name="Zhou L.G."/>
            <person name="Ni X.B."/>
            <person name="Tian J.H."/>
            <person name="Sheng Y."/>
            <person name="Liu T."/>
            <person name="Pan Y.S."/>
            <person name="Xia L.Y."/>
            <person name="Li J."/>
            <person name="Zhao F."/>
            <person name="Cao W.C."/>
        </authorList>
    </citation>
    <scope>NUCLEOTIDE SEQUENCE</scope>
    <source>
        <strain evidence="1">Rsan-2018</strain>
    </source>
</reference>
<keyword evidence="2" id="KW-1185">Reference proteome</keyword>
<dbReference type="EMBL" id="JABSTV010001249">
    <property type="protein sequence ID" value="KAH7961968.1"/>
    <property type="molecule type" value="Genomic_DNA"/>
</dbReference>
<proteinExistence type="predicted"/>
<dbReference type="VEuPathDB" id="VectorBase:RSAN_045358"/>
<comment type="caution">
    <text evidence="1">The sequence shown here is derived from an EMBL/GenBank/DDBJ whole genome shotgun (WGS) entry which is preliminary data.</text>
</comment>
<gene>
    <name evidence="1" type="ORF">HPB52_013794</name>
</gene>
<dbReference type="Proteomes" id="UP000821837">
    <property type="component" value="Chromosome 3"/>
</dbReference>
<evidence type="ECO:0000313" key="1">
    <source>
        <dbReference type="EMBL" id="KAH7961968.1"/>
    </source>
</evidence>
<dbReference type="AlphaFoldDB" id="A0A9D4PZZ0"/>